<dbReference type="Pfam" id="PF00107">
    <property type="entry name" value="ADH_zinc_N"/>
    <property type="match status" value="1"/>
</dbReference>
<name>A0A2T0UBN5_9SPHI</name>
<dbReference type="SUPFAM" id="SSF50129">
    <property type="entry name" value="GroES-like"/>
    <property type="match status" value="1"/>
</dbReference>
<dbReference type="Gene3D" id="3.40.50.720">
    <property type="entry name" value="NAD(P)-binding Rossmann-like Domain"/>
    <property type="match status" value="1"/>
</dbReference>
<organism evidence="8 9">
    <name type="scientific">Arcticibacter pallidicorallinus</name>
    <dbReference type="NCBI Taxonomy" id="1259464"/>
    <lineage>
        <taxon>Bacteria</taxon>
        <taxon>Pseudomonadati</taxon>
        <taxon>Bacteroidota</taxon>
        <taxon>Sphingobacteriia</taxon>
        <taxon>Sphingobacteriales</taxon>
        <taxon>Sphingobacteriaceae</taxon>
        <taxon>Arcticibacter</taxon>
    </lineage>
</organism>
<dbReference type="Proteomes" id="UP000238034">
    <property type="component" value="Unassembled WGS sequence"/>
</dbReference>
<dbReference type="AlphaFoldDB" id="A0A2T0UBN5"/>
<proteinExistence type="inferred from homology"/>
<comment type="similarity">
    <text evidence="5">Belongs to the zinc-containing alcohol dehydrogenase family.</text>
</comment>
<sequence>MLATNYRGPFRIRVDQKPYPEILHPDDAIVRVTRSCICGSDLHLYGGLVPDTRVGMTFGHEFIGVVEDIGPGVTKLKVGDHVMVPFNIACGKCAFCKQELYGNCHESNPQATAVGGIFGYSHTAGGYDGGQAEYVRVPYANVGPTVIPDGMDPDDAVLLTDVVPTAYQAAEMAGIQKGDTVVIFGAGPIGIMAAKCSWLFGAGRVIVIDHLEYRLEFARNYADCEAYNFRSLEDPVVFIKKTTDWMGADVCIDAVGGDAAGNTMQTITGRKMLLQAGSATALHWAINAVKKGGIVSIVGVYGPTDNLVPIGNVVNKGITIRANQASVKRLLPKMIEHVQAGRLNPKGIITHRIPLEEAADAYHIFSAKLDNCIKPILIPPAARL</sequence>
<evidence type="ECO:0000256" key="2">
    <source>
        <dbReference type="ARBA" id="ARBA00022723"/>
    </source>
</evidence>
<evidence type="ECO:0000256" key="3">
    <source>
        <dbReference type="ARBA" id="ARBA00022833"/>
    </source>
</evidence>
<dbReference type="InterPro" id="IPR002328">
    <property type="entry name" value="ADH_Zn_CS"/>
</dbReference>
<dbReference type="Gene3D" id="3.90.180.10">
    <property type="entry name" value="Medium-chain alcohol dehydrogenases, catalytic domain"/>
    <property type="match status" value="1"/>
</dbReference>
<evidence type="ECO:0000256" key="1">
    <source>
        <dbReference type="ARBA" id="ARBA00001947"/>
    </source>
</evidence>
<feature type="domain" description="Alcohol dehydrogenase-like C-terminal" evidence="6">
    <location>
        <begin position="188"/>
        <end position="265"/>
    </location>
</feature>
<comment type="caution">
    <text evidence="8">The sequence shown here is derived from an EMBL/GenBank/DDBJ whole genome shotgun (WGS) entry which is preliminary data.</text>
</comment>
<keyword evidence="4" id="KW-0560">Oxidoreductase</keyword>
<dbReference type="GO" id="GO:0008270">
    <property type="term" value="F:zinc ion binding"/>
    <property type="evidence" value="ECO:0007669"/>
    <property type="project" value="InterPro"/>
</dbReference>
<evidence type="ECO:0000313" key="8">
    <source>
        <dbReference type="EMBL" id="PRY55329.1"/>
    </source>
</evidence>
<dbReference type="Pfam" id="PF08240">
    <property type="entry name" value="ADH_N"/>
    <property type="match status" value="1"/>
</dbReference>
<dbReference type="PROSITE" id="PS00059">
    <property type="entry name" value="ADH_ZINC"/>
    <property type="match status" value="1"/>
</dbReference>
<evidence type="ECO:0000256" key="5">
    <source>
        <dbReference type="RuleBase" id="RU361277"/>
    </source>
</evidence>
<dbReference type="SUPFAM" id="SSF51735">
    <property type="entry name" value="NAD(P)-binding Rossmann-fold domains"/>
    <property type="match status" value="1"/>
</dbReference>
<dbReference type="GO" id="GO:0016491">
    <property type="term" value="F:oxidoreductase activity"/>
    <property type="evidence" value="ECO:0007669"/>
    <property type="project" value="UniProtKB-KW"/>
</dbReference>
<dbReference type="InterPro" id="IPR036291">
    <property type="entry name" value="NAD(P)-bd_dom_sf"/>
</dbReference>
<keyword evidence="2 5" id="KW-0479">Metal-binding</keyword>
<keyword evidence="9" id="KW-1185">Reference proteome</keyword>
<feature type="domain" description="Alcohol dehydrogenase-like N-terminal" evidence="7">
    <location>
        <begin position="25"/>
        <end position="144"/>
    </location>
</feature>
<dbReference type="PANTHER" id="PTHR42813:SF2">
    <property type="entry name" value="DEHYDROGENASE, ZINC-CONTAINING, PUTATIVE (AFU_ORTHOLOGUE AFUA_2G02810)-RELATED"/>
    <property type="match status" value="1"/>
</dbReference>
<keyword evidence="3 5" id="KW-0862">Zinc</keyword>
<comment type="cofactor">
    <cofactor evidence="1 5">
        <name>Zn(2+)</name>
        <dbReference type="ChEBI" id="CHEBI:29105"/>
    </cofactor>
</comment>
<dbReference type="InterPro" id="IPR011032">
    <property type="entry name" value="GroES-like_sf"/>
</dbReference>
<dbReference type="InterPro" id="IPR013149">
    <property type="entry name" value="ADH-like_C"/>
</dbReference>
<dbReference type="CDD" id="cd08283">
    <property type="entry name" value="FDH_like_1"/>
    <property type="match status" value="1"/>
</dbReference>
<protein>
    <submittedName>
        <fullName evidence="8">Threonine dehydrogenase-like Zn-dependent dehydrogenase</fullName>
    </submittedName>
</protein>
<gene>
    <name evidence="8" type="ORF">B0I27_101298</name>
</gene>
<dbReference type="OrthoDB" id="9787435at2"/>
<dbReference type="RefSeq" id="WP_106290660.1">
    <property type="nucleotide sequence ID" value="NZ_PVTH01000001.1"/>
</dbReference>
<evidence type="ECO:0000259" key="6">
    <source>
        <dbReference type="Pfam" id="PF00107"/>
    </source>
</evidence>
<dbReference type="PANTHER" id="PTHR42813">
    <property type="entry name" value="ZINC-TYPE ALCOHOL DEHYDROGENASE-LIKE"/>
    <property type="match status" value="1"/>
</dbReference>
<accession>A0A2T0UBN5</accession>
<evidence type="ECO:0000313" key="9">
    <source>
        <dbReference type="Proteomes" id="UP000238034"/>
    </source>
</evidence>
<dbReference type="EMBL" id="PVTH01000001">
    <property type="protein sequence ID" value="PRY55329.1"/>
    <property type="molecule type" value="Genomic_DNA"/>
</dbReference>
<dbReference type="InterPro" id="IPR013154">
    <property type="entry name" value="ADH-like_N"/>
</dbReference>
<reference evidence="8 9" key="1">
    <citation type="submission" date="2018-03" db="EMBL/GenBank/DDBJ databases">
        <title>Genomic Encyclopedia of Type Strains, Phase III (KMG-III): the genomes of soil and plant-associated and newly described type strains.</title>
        <authorList>
            <person name="Whitman W."/>
        </authorList>
    </citation>
    <scope>NUCLEOTIDE SEQUENCE [LARGE SCALE GENOMIC DNA]</scope>
    <source>
        <strain evidence="8 9">CGMCC 1.9313</strain>
    </source>
</reference>
<evidence type="ECO:0000256" key="4">
    <source>
        <dbReference type="ARBA" id="ARBA00023002"/>
    </source>
</evidence>
<evidence type="ECO:0000259" key="7">
    <source>
        <dbReference type="Pfam" id="PF08240"/>
    </source>
</evidence>